<evidence type="ECO:0000313" key="4">
    <source>
        <dbReference type="Proteomes" id="UP000629371"/>
    </source>
</evidence>
<evidence type="ECO:0000256" key="1">
    <source>
        <dbReference type="SAM" id="SignalP"/>
    </source>
</evidence>
<gene>
    <name evidence="3" type="ORF">JK360_00050</name>
</gene>
<proteinExistence type="predicted"/>
<keyword evidence="1" id="KW-0732">Signal</keyword>
<evidence type="ECO:0000313" key="3">
    <source>
        <dbReference type="EMBL" id="MBL1087798.1"/>
    </source>
</evidence>
<comment type="caution">
    <text evidence="3">The sequence shown here is derived from an EMBL/GenBank/DDBJ whole genome shotgun (WGS) entry which is preliminary data.</text>
</comment>
<dbReference type="RefSeq" id="WP_201801060.1">
    <property type="nucleotide sequence ID" value="NZ_JAERRI010000001.1"/>
</dbReference>
<organism evidence="3 4">
    <name type="scientific">Streptomyces siderophoricus</name>
    <dbReference type="NCBI Taxonomy" id="2802281"/>
    <lineage>
        <taxon>Bacteria</taxon>
        <taxon>Bacillati</taxon>
        <taxon>Actinomycetota</taxon>
        <taxon>Actinomycetes</taxon>
        <taxon>Kitasatosporales</taxon>
        <taxon>Streptomycetaceae</taxon>
        <taxon>Streptomyces</taxon>
    </lineage>
</organism>
<evidence type="ECO:0000259" key="2">
    <source>
        <dbReference type="PROSITE" id="PS51178"/>
    </source>
</evidence>
<dbReference type="InterPro" id="IPR005543">
    <property type="entry name" value="PASTA_dom"/>
</dbReference>
<feature type="domain" description="PASTA" evidence="2">
    <location>
        <begin position="35"/>
        <end position="104"/>
    </location>
</feature>
<dbReference type="CDD" id="cd06577">
    <property type="entry name" value="PASTA_pknB"/>
    <property type="match status" value="1"/>
</dbReference>
<sequence>MNHTHHSSPARTALATATAATALAVSLLGPAAPARADGRPMPDVTGKNLVTAYGELHYNTAIRFRDGRGAGRLVLWPASWKVCGQDPAPGTPMDDRKITLTVVKATEECAVPAA</sequence>
<dbReference type="EMBL" id="JAERRI010000001">
    <property type="protein sequence ID" value="MBL1087798.1"/>
    <property type="molecule type" value="Genomic_DNA"/>
</dbReference>
<dbReference type="InterPro" id="IPR006311">
    <property type="entry name" value="TAT_signal"/>
</dbReference>
<protein>
    <submittedName>
        <fullName evidence="3">PASTA domain-containing protein</fullName>
    </submittedName>
</protein>
<reference evidence="3 4" key="1">
    <citation type="submission" date="2021-01" db="EMBL/GenBank/DDBJ databases">
        <title>WGS of actinomycetes isolated from Thailand.</title>
        <authorList>
            <person name="Thawai C."/>
        </authorList>
    </citation>
    <scope>NUCLEOTIDE SEQUENCE [LARGE SCALE GENOMIC DNA]</scope>
    <source>
        <strain evidence="3 4">CH9-7</strain>
    </source>
</reference>
<dbReference type="Proteomes" id="UP000629371">
    <property type="component" value="Unassembled WGS sequence"/>
</dbReference>
<keyword evidence="4" id="KW-1185">Reference proteome</keyword>
<dbReference type="PROSITE" id="PS51318">
    <property type="entry name" value="TAT"/>
    <property type="match status" value="1"/>
</dbReference>
<name>A0ABS1MI97_9ACTN</name>
<feature type="signal peptide" evidence="1">
    <location>
        <begin position="1"/>
        <end position="36"/>
    </location>
</feature>
<feature type="chain" id="PRO_5045127854" evidence="1">
    <location>
        <begin position="37"/>
        <end position="114"/>
    </location>
</feature>
<accession>A0ABS1MI97</accession>
<dbReference type="PROSITE" id="PS51178">
    <property type="entry name" value="PASTA"/>
    <property type="match status" value="1"/>
</dbReference>